<dbReference type="Proteomes" id="UP000240322">
    <property type="component" value="Unassembled WGS sequence"/>
</dbReference>
<dbReference type="EMBL" id="NEXE01000287">
    <property type="protein sequence ID" value="PSN84495.1"/>
    <property type="molecule type" value="Genomic_DNA"/>
</dbReference>
<dbReference type="PANTHER" id="PTHR42711:SF5">
    <property type="entry name" value="ABC TRANSPORTER ATP-BINDING PROTEIN NATA"/>
    <property type="match status" value="1"/>
</dbReference>
<keyword evidence="3" id="KW-0547">Nucleotide-binding</keyword>
<evidence type="ECO:0000256" key="4">
    <source>
        <dbReference type="ARBA" id="ARBA00022840"/>
    </source>
</evidence>
<dbReference type="InterPro" id="IPR050763">
    <property type="entry name" value="ABC_transporter_ATP-binding"/>
</dbReference>
<keyword evidence="2" id="KW-0813">Transport</keyword>
<gene>
    <name evidence="6" type="ORF">B9Q03_13100</name>
</gene>
<dbReference type="SMART" id="SM00382">
    <property type="entry name" value="AAA"/>
    <property type="match status" value="1"/>
</dbReference>
<dbReference type="CDD" id="cd03230">
    <property type="entry name" value="ABC_DR_subfamily_A"/>
    <property type="match status" value="1"/>
</dbReference>
<protein>
    <recommendedName>
        <fullName evidence="5">ABC transporter domain-containing protein</fullName>
    </recommendedName>
</protein>
<dbReference type="Pfam" id="PF00005">
    <property type="entry name" value="ABC_tran"/>
    <property type="match status" value="1"/>
</dbReference>
<feature type="domain" description="ABC transporter" evidence="5">
    <location>
        <begin position="6"/>
        <end position="238"/>
    </location>
</feature>
<dbReference type="PANTHER" id="PTHR42711">
    <property type="entry name" value="ABC TRANSPORTER ATP-BINDING PROTEIN"/>
    <property type="match status" value="1"/>
</dbReference>
<dbReference type="GO" id="GO:0005524">
    <property type="term" value="F:ATP binding"/>
    <property type="evidence" value="ECO:0007669"/>
    <property type="project" value="UniProtKB-KW"/>
</dbReference>
<evidence type="ECO:0000313" key="6">
    <source>
        <dbReference type="EMBL" id="PSN84495.1"/>
    </source>
</evidence>
<evidence type="ECO:0000259" key="5">
    <source>
        <dbReference type="PROSITE" id="PS50893"/>
    </source>
</evidence>
<dbReference type="InterPro" id="IPR003439">
    <property type="entry name" value="ABC_transporter-like_ATP-bd"/>
</dbReference>
<comment type="similarity">
    <text evidence="1">Belongs to the ABC transporter superfamily.</text>
</comment>
<name>A0A2R6ADN9_9ARCH</name>
<dbReference type="PROSITE" id="PS00211">
    <property type="entry name" value="ABC_TRANSPORTER_1"/>
    <property type="match status" value="1"/>
</dbReference>
<evidence type="ECO:0000256" key="2">
    <source>
        <dbReference type="ARBA" id="ARBA00022448"/>
    </source>
</evidence>
<sequence>MGLLVADLQDVRKVYDGGVVALKGVTIKLESGRVHCVLGRNGAGKTTLLRILATQLSPTSGRVHLFGFDALKEPERVRDELAVIPQGARLLPVLTPWDHVFNYLLLRGFGFSEARRRAREALELLELEEYSNVSALNLSGGMRQRVLVAMCISSCADFLLMDEPTVGLDPLARRRVWSAISKVVREEGRTVLLTTHYLEEAEVLSEKVVILHGGRVLSQGSPQELRTGIPERVRVDIHGDVGCDLSVYGRVRPYGRLVRVLTDEKRAEELSALALKKGLAIEVAPVTFEDVFVELVGLDGGEHL</sequence>
<dbReference type="GO" id="GO:0016887">
    <property type="term" value="F:ATP hydrolysis activity"/>
    <property type="evidence" value="ECO:0007669"/>
    <property type="project" value="InterPro"/>
</dbReference>
<dbReference type="PROSITE" id="PS50893">
    <property type="entry name" value="ABC_TRANSPORTER_2"/>
    <property type="match status" value="1"/>
</dbReference>
<dbReference type="InterPro" id="IPR017871">
    <property type="entry name" value="ABC_transporter-like_CS"/>
</dbReference>
<dbReference type="Gene3D" id="3.40.50.300">
    <property type="entry name" value="P-loop containing nucleotide triphosphate hydrolases"/>
    <property type="match status" value="1"/>
</dbReference>
<dbReference type="SUPFAM" id="SSF52540">
    <property type="entry name" value="P-loop containing nucleoside triphosphate hydrolases"/>
    <property type="match status" value="1"/>
</dbReference>
<evidence type="ECO:0000313" key="7">
    <source>
        <dbReference type="Proteomes" id="UP000240322"/>
    </source>
</evidence>
<dbReference type="InterPro" id="IPR027417">
    <property type="entry name" value="P-loop_NTPase"/>
</dbReference>
<accession>A0A2R6ADN9</accession>
<evidence type="ECO:0000256" key="3">
    <source>
        <dbReference type="ARBA" id="ARBA00022741"/>
    </source>
</evidence>
<dbReference type="InterPro" id="IPR003593">
    <property type="entry name" value="AAA+_ATPase"/>
</dbReference>
<dbReference type="AlphaFoldDB" id="A0A2R6ADN9"/>
<evidence type="ECO:0000256" key="1">
    <source>
        <dbReference type="ARBA" id="ARBA00005417"/>
    </source>
</evidence>
<reference evidence="6 7" key="1">
    <citation type="submission" date="2017-04" db="EMBL/GenBank/DDBJ databases">
        <title>Novel microbial lineages endemic to geothermal iron-oxide mats fill important gaps in the evolutionary history of Archaea.</title>
        <authorList>
            <person name="Jay Z.J."/>
            <person name="Beam J.P."/>
            <person name="Dlakic M."/>
            <person name="Rusch D.B."/>
            <person name="Kozubal M.A."/>
            <person name="Inskeep W.P."/>
        </authorList>
    </citation>
    <scope>NUCLEOTIDE SEQUENCE [LARGE SCALE GENOMIC DNA]</scope>
    <source>
        <strain evidence="6">OSP_D</strain>
    </source>
</reference>
<organism evidence="6 7">
    <name type="scientific">Candidatus Marsarchaeota G2 archaeon OSP_D</name>
    <dbReference type="NCBI Taxonomy" id="1978157"/>
    <lineage>
        <taxon>Archaea</taxon>
        <taxon>Candidatus Marsarchaeota</taxon>
        <taxon>Candidatus Marsarchaeota group 2</taxon>
    </lineage>
</organism>
<proteinExistence type="inferred from homology"/>
<comment type="caution">
    <text evidence="6">The sequence shown here is derived from an EMBL/GenBank/DDBJ whole genome shotgun (WGS) entry which is preliminary data.</text>
</comment>
<keyword evidence="4" id="KW-0067">ATP-binding</keyword>